<evidence type="ECO:0000313" key="6">
    <source>
        <dbReference type="Proteomes" id="UP000283586"/>
    </source>
</evidence>
<dbReference type="Proteomes" id="UP000283586">
    <property type="component" value="Unassembled WGS sequence"/>
</dbReference>
<evidence type="ECO:0000259" key="1">
    <source>
        <dbReference type="Pfam" id="PF00583"/>
    </source>
</evidence>
<sequence length="44" mass="5299">MYGYIVDVYCIPEKRRNGYSSKIIEELLQWLKIKGVHMFIESTF</sequence>
<dbReference type="Pfam" id="PF00583">
    <property type="entry name" value="Acetyltransf_1"/>
    <property type="match status" value="1"/>
</dbReference>
<dbReference type="Gene3D" id="3.40.630.30">
    <property type="match status" value="1"/>
</dbReference>
<dbReference type="SUPFAM" id="SSF55729">
    <property type="entry name" value="Acyl-CoA N-acyltransferases (Nat)"/>
    <property type="match status" value="1"/>
</dbReference>
<dbReference type="EMBL" id="WNAJ01000004">
    <property type="protein sequence ID" value="MTR84478.1"/>
    <property type="molecule type" value="Genomic_DNA"/>
</dbReference>
<accession>A0A3R6H0F7</accession>
<dbReference type="Proteomes" id="UP000284051">
    <property type="component" value="Unassembled WGS sequence"/>
</dbReference>
<gene>
    <name evidence="4" type="ORF">DW264_03360</name>
    <name evidence="3" type="ORF">DW927_14460</name>
    <name evidence="5" type="ORF">DWZ31_11020</name>
    <name evidence="2" type="ORF">GMD50_05280</name>
</gene>
<name>A0A3R6H0F7_9FIRM</name>
<comment type="caution">
    <text evidence="4">The sequence shown here is derived from an EMBL/GenBank/DDBJ whole genome shotgun (WGS) entry which is preliminary data.</text>
</comment>
<evidence type="ECO:0000313" key="8">
    <source>
        <dbReference type="Proteomes" id="UP000284465"/>
    </source>
</evidence>
<evidence type="ECO:0000313" key="9">
    <source>
        <dbReference type="Proteomes" id="UP000478483"/>
    </source>
</evidence>
<reference evidence="6 7" key="1">
    <citation type="submission" date="2018-08" db="EMBL/GenBank/DDBJ databases">
        <title>A genome reference for cultivated species of the human gut microbiota.</title>
        <authorList>
            <person name="Zou Y."/>
            <person name="Xue W."/>
            <person name="Luo G."/>
        </authorList>
    </citation>
    <scope>NUCLEOTIDE SEQUENCE [LARGE SCALE GENOMIC DNA]</scope>
    <source>
        <strain evidence="5 6">AF31-21AC</strain>
        <strain evidence="4 7">AM22-21LB</strain>
        <strain evidence="3 8">AM43-11</strain>
    </source>
</reference>
<organism evidence="4 7">
    <name type="scientific">Roseburia intestinalis</name>
    <dbReference type="NCBI Taxonomy" id="166486"/>
    <lineage>
        <taxon>Bacteria</taxon>
        <taxon>Bacillati</taxon>
        <taxon>Bacillota</taxon>
        <taxon>Clostridia</taxon>
        <taxon>Lachnospirales</taxon>
        <taxon>Lachnospiraceae</taxon>
        <taxon>Roseburia</taxon>
    </lineage>
</organism>
<evidence type="ECO:0000313" key="4">
    <source>
        <dbReference type="EMBL" id="RHG30510.1"/>
    </source>
</evidence>
<keyword evidence="4" id="KW-0808">Transferase</keyword>
<evidence type="ECO:0000313" key="5">
    <source>
        <dbReference type="EMBL" id="RHN07509.1"/>
    </source>
</evidence>
<evidence type="ECO:0000313" key="3">
    <source>
        <dbReference type="EMBL" id="RHA65420.1"/>
    </source>
</evidence>
<protein>
    <submittedName>
        <fullName evidence="2 4">N-acetyltransferase</fullName>
    </submittedName>
</protein>
<dbReference type="InterPro" id="IPR000182">
    <property type="entry name" value="GNAT_dom"/>
</dbReference>
<evidence type="ECO:0000313" key="2">
    <source>
        <dbReference type="EMBL" id="MTR84478.1"/>
    </source>
</evidence>
<dbReference type="GeneID" id="97128092"/>
<dbReference type="Proteomes" id="UP000284465">
    <property type="component" value="Unassembled WGS sequence"/>
</dbReference>
<dbReference type="AlphaFoldDB" id="A0A3R6H0F7"/>
<dbReference type="Proteomes" id="UP000478483">
    <property type="component" value="Unassembled WGS sequence"/>
</dbReference>
<dbReference type="EMBL" id="QRQN01000012">
    <property type="protein sequence ID" value="RHN07509.1"/>
    <property type="molecule type" value="Genomic_DNA"/>
</dbReference>
<evidence type="ECO:0000313" key="7">
    <source>
        <dbReference type="Proteomes" id="UP000284051"/>
    </source>
</evidence>
<dbReference type="GO" id="GO:0016747">
    <property type="term" value="F:acyltransferase activity, transferring groups other than amino-acyl groups"/>
    <property type="evidence" value="ECO:0007669"/>
    <property type="project" value="InterPro"/>
</dbReference>
<dbReference type="EMBL" id="QRID01000002">
    <property type="protein sequence ID" value="RHG30510.1"/>
    <property type="molecule type" value="Genomic_DNA"/>
</dbReference>
<feature type="domain" description="N-acetyltransferase" evidence="1">
    <location>
        <begin position="2"/>
        <end position="39"/>
    </location>
</feature>
<dbReference type="InterPro" id="IPR016181">
    <property type="entry name" value="Acyl_CoA_acyltransferase"/>
</dbReference>
<reference evidence="2 9" key="2">
    <citation type="journal article" date="2019" name="Nat. Med.">
        <title>A library of human gut bacterial isolates paired with longitudinal multiomics data enables mechanistic microbiome research.</title>
        <authorList>
            <person name="Poyet M."/>
            <person name="Groussin M."/>
            <person name="Gibbons S.M."/>
            <person name="Avila-Pacheco J."/>
            <person name="Jiang X."/>
            <person name="Kearney S.M."/>
            <person name="Perrotta A.R."/>
            <person name="Berdy B."/>
            <person name="Zhao S."/>
            <person name="Lieberman T.D."/>
            <person name="Swanson P.K."/>
            <person name="Smith M."/>
            <person name="Roesemann S."/>
            <person name="Alexander J.E."/>
            <person name="Rich S.A."/>
            <person name="Livny J."/>
            <person name="Vlamakis H."/>
            <person name="Clish C."/>
            <person name="Bullock K."/>
            <person name="Deik A."/>
            <person name="Scott J."/>
            <person name="Pierce K.A."/>
            <person name="Xavier R.J."/>
            <person name="Alm E.J."/>
        </authorList>
    </citation>
    <scope>NUCLEOTIDE SEQUENCE [LARGE SCALE GENOMIC DNA]</scope>
    <source>
        <strain evidence="2 9">BIOML-A1</strain>
    </source>
</reference>
<dbReference type="EMBL" id="QSFP01000019">
    <property type="protein sequence ID" value="RHA65420.1"/>
    <property type="molecule type" value="Genomic_DNA"/>
</dbReference>
<proteinExistence type="predicted"/>
<dbReference type="RefSeq" id="WP_118413090.1">
    <property type="nucleotide sequence ID" value="NZ_CACRUM010000011.1"/>
</dbReference>